<comment type="caution">
    <text evidence="1">The sequence shown here is derived from an EMBL/GenBank/DDBJ whole genome shotgun (WGS) entry which is preliminary data.</text>
</comment>
<proteinExistence type="predicted"/>
<dbReference type="Proteomes" id="UP000533429">
    <property type="component" value="Unassembled WGS sequence"/>
</dbReference>
<feature type="non-terminal residue" evidence="1">
    <location>
        <position position="52"/>
    </location>
</feature>
<dbReference type="EMBL" id="JABXOR010000066">
    <property type="protein sequence ID" value="NVO98788.1"/>
    <property type="molecule type" value="Genomic_DNA"/>
</dbReference>
<accession>A0A850QTQ5</accession>
<evidence type="ECO:0000313" key="2">
    <source>
        <dbReference type="Proteomes" id="UP000533429"/>
    </source>
</evidence>
<organism evidence="1 2">
    <name type="scientific">Photobacterium damselae subsp. damselae</name>
    <name type="common">Listonella damsela</name>
    <dbReference type="NCBI Taxonomy" id="85581"/>
    <lineage>
        <taxon>Bacteria</taxon>
        <taxon>Pseudomonadati</taxon>
        <taxon>Pseudomonadota</taxon>
        <taxon>Gammaproteobacteria</taxon>
        <taxon>Vibrionales</taxon>
        <taxon>Vibrionaceae</taxon>
        <taxon>Photobacterium</taxon>
    </lineage>
</organism>
<protein>
    <submittedName>
        <fullName evidence="1">Uncharacterized protein</fullName>
    </submittedName>
</protein>
<reference evidence="1 2" key="1">
    <citation type="submission" date="2020-06" db="EMBL/GenBank/DDBJ databases">
        <title>Photobacterium damselae subsp. damselae comparative genomics.</title>
        <authorList>
            <person name="Osorio C.R."/>
        </authorList>
    </citation>
    <scope>NUCLEOTIDE SEQUENCE [LARGE SCALE GENOMIC DNA]</scope>
    <source>
        <strain evidence="1 2">TW250/03</strain>
    </source>
</reference>
<sequence length="52" mass="6162">MKILYISYFSPPLLNVGAHRTRRFASHLTTFNHKVTVVAEKRRNRFTQQSKD</sequence>
<name>A0A850QTQ5_PHODD</name>
<dbReference type="AlphaFoldDB" id="A0A850QTQ5"/>
<evidence type="ECO:0000313" key="1">
    <source>
        <dbReference type="EMBL" id="NVO98788.1"/>
    </source>
</evidence>
<gene>
    <name evidence="1" type="ORF">HWA77_01040</name>
</gene>